<gene>
    <name evidence="2" type="ORF">ETSY2_44645</name>
</gene>
<dbReference type="InterPro" id="IPR014914">
    <property type="entry name" value="RES_dom"/>
</dbReference>
<feature type="domain" description="RES" evidence="1">
    <location>
        <begin position="28"/>
        <end position="184"/>
    </location>
</feature>
<sequence length="237" mass="26353">MTLAAGTPLYRITSPGFLTASRALHANVVNGQGALHNPHGARYNYPGVVTVYLAETLDTCFAEMMFYFQREYLQRLDLSHMAYPGVSALTPPFQKTYVLWRIELQHDVPDIADLNTASAGYFGVFPLMLTNPSQDYWHLKQRRAHIQSQGYAGIRAPSSRSTTGGHIIALFQSQSGNVASIEPVEMEVRLIQPSGAVFSNHVTESLDFEACEVQATSNPLPSWVSAYSNWNPLRLHH</sequence>
<dbReference type="Pfam" id="PF08808">
    <property type="entry name" value="RES"/>
    <property type="match status" value="1"/>
</dbReference>
<dbReference type="AlphaFoldDB" id="W4LH65"/>
<organism evidence="2 3">
    <name type="scientific">Candidatus Entotheonella gemina</name>
    <dbReference type="NCBI Taxonomy" id="1429439"/>
    <lineage>
        <taxon>Bacteria</taxon>
        <taxon>Pseudomonadati</taxon>
        <taxon>Nitrospinota/Tectimicrobiota group</taxon>
        <taxon>Candidatus Tectimicrobiota</taxon>
        <taxon>Candidatus Entotheonellia</taxon>
        <taxon>Candidatus Entotheonellales</taxon>
        <taxon>Candidatus Entotheonellaceae</taxon>
        <taxon>Candidatus Entotheonella</taxon>
    </lineage>
</organism>
<dbReference type="SMART" id="SM00953">
    <property type="entry name" value="RES"/>
    <property type="match status" value="1"/>
</dbReference>
<dbReference type="Proteomes" id="UP000019140">
    <property type="component" value="Unassembled WGS sequence"/>
</dbReference>
<keyword evidence="3" id="KW-1185">Reference proteome</keyword>
<comment type="caution">
    <text evidence="2">The sequence shown here is derived from an EMBL/GenBank/DDBJ whole genome shotgun (WGS) entry which is preliminary data.</text>
</comment>
<evidence type="ECO:0000313" key="3">
    <source>
        <dbReference type="Proteomes" id="UP000019140"/>
    </source>
</evidence>
<reference evidence="2 3" key="1">
    <citation type="journal article" date="2014" name="Nature">
        <title>An environmental bacterial taxon with a large and distinct metabolic repertoire.</title>
        <authorList>
            <person name="Wilson M.C."/>
            <person name="Mori T."/>
            <person name="Ruckert C."/>
            <person name="Uria A.R."/>
            <person name="Helf M.J."/>
            <person name="Takada K."/>
            <person name="Gernert C."/>
            <person name="Steffens U.A."/>
            <person name="Heycke N."/>
            <person name="Schmitt S."/>
            <person name="Rinke C."/>
            <person name="Helfrich E.J."/>
            <person name="Brachmann A.O."/>
            <person name="Gurgui C."/>
            <person name="Wakimoto T."/>
            <person name="Kracht M."/>
            <person name="Crusemann M."/>
            <person name="Hentschel U."/>
            <person name="Abe I."/>
            <person name="Matsunaga S."/>
            <person name="Kalinowski J."/>
            <person name="Takeyama H."/>
            <person name="Piel J."/>
        </authorList>
    </citation>
    <scope>NUCLEOTIDE SEQUENCE [LARGE SCALE GENOMIC DNA]</scope>
    <source>
        <strain evidence="3">TSY2</strain>
    </source>
</reference>
<dbReference type="HOGENOM" id="CLU_1168982_0_0_7"/>
<accession>W4LH65</accession>
<dbReference type="EMBL" id="AZHX01002061">
    <property type="protein sequence ID" value="ETW97438.1"/>
    <property type="molecule type" value="Genomic_DNA"/>
</dbReference>
<name>W4LH65_9BACT</name>
<evidence type="ECO:0000313" key="2">
    <source>
        <dbReference type="EMBL" id="ETW97438.1"/>
    </source>
</evidence>
<evidence type="ECO:0000259" key="1">
    <source>
        <dbReference type="SMART" id="SM00953"/>
    </source>
</evidence>
<protein>
    <recommendedName>
        <fullName evidence="1">RES domain-containing protein</fullName>
    </recommendedName>
</protein>
<proteinExistence type="predicted"/>